<evidence type="ECO:0000313" key="8">
    <source>
        <dbReference type="Proteomes" id="UP000249061"/>
    </source>
</evidence>
<evidence type="ECO:0000256" key="1">
    <source>
        <dbReference type="ARBA" id="ARBA00004651"/>
    </source>
</evidence>
<feature type="transmembrane region" description="Helical" evidence="6">
    <location>
        <begin position="150"/>
        <end position="169"/>
    </location>
</feature>
<gene>
    <name evidence="7" type="ORF">DI536_13720</name>
</gene>
<evidence type="ECO:0000256" key="3">
    <source>
        <dbReference type="ARBA" id="ARBA00022692"/>
    </source>
</evidence>
<dbReference type="EMBL" id="QFQP01000011">
    <property type="protein sequence ID" value="PZR12639.1"/>
    <property type="molecule type" value="Genomic_DNA"/>
</dbReference>
<evidence type="ECO:0000256" key="4">
    <source>
        <dbReference type="ARBA" id="ARBA00022989"/>
    </source>
</evidence>
<dbReference type="GO" id="GO:0005886">
    <property type="term" value="C:plasma membrane"/>
    <property type="evidence" value="ECO:0007669"/>
    <property type="project" value="UniProtKB-SubCell"/>
</dbReference>
<dbReference type="PANTHER" id="PTHR30213:SF0">
    <property type="entry name" value="UPF0761 MEMBRANE PROTEIN YIHY"/>
    <property type="match status" value="1"/>
</dbReference>
<dbReference type="PANTHER" id="PTHR30213">
    <property type="entry name" value="INNER MEMBRANE PROTEIN YHJD"/>
    <property type="match status" value="1"/>
</dbReference>
<dbReference type="Pfam" id="PF03631">
    <property type="entry name" value="Virul_fac_BrkB"/>
    <property type="match status" value="1"/>
</dbReference>
<sequence>MAQTPTPTSKALPTFSECGRRALAAWRLVVAVVVGFRGESLALRAGNLTFITMTSLVPTVAVIFSLLHAFNAKRIDPLVLKFFEDILSPGGRAQSEQAIHTFLNASNSRAAGSLSFLIVMLSAGLMLRHLDASLNDIWQVRIKRPIPASLALYSGVLLVGPLLFAISLLGTQTAKNVIGWLQFPFASQVYMLGSAITAVTLFTLLYKIAPHAPVPWRSAFIGGAIAGVAWEIARHIYGGIANVFFSVNKVYGSLGIAPLFLVWVYVSWYILLSGARLAYAIEHKDFHDEFQDLLQHPRSNELIASRIAEQVARASIEGLAAPTPRHLSVTLRLPEQRVRELVSVLLAKELLTVTVRGGLKPARDLSTLTLADISAAVGGTARVSNREHTEHYESVARLFSSADEETIEKLRGISWADLAKDGPVKPEKP</sequence>
<protein>
    <recommendedName>
        <fullName evidence="9">YihY family inner membrane protein</fullName>
    </recommendedName>
</protein>
<dbReference type="InterPro" id="IPR036388">
    <property type="entry name" value="WH-like_DNA-bd_sf"/>
</dbReference>
<feature type="transmembrane region" description="Helical" evidence="6">
    <location>
        <begin position="48"/>
        <end position="70"/>
    </location>
</feature>
<reference evidence="7 8" key="1">
    <citation type="submission" date="2017-08" db="EMBL/GenBank/DDBJ databases">
        <title>Infants hospitalized years apart are colonized by the same room-sourced microbial strains.</title>
        <authorList>
            <person name="Brooks B."/>
            <person name="Olm M.R."/>
            <person name="Firek B.A."/>
            <person name="Baker R."/>
            <person name="Thomas B.C."/>
            <person name="Morowitz M.J."/>
            <person name="Banfield J.F."/>
        </authorList>
    </citation>
    <scope>NUCLEOTIDE SEQUENCE [LARGE SCALE GENOMIC DNA]</scope>
    <source>
        <strain evidence="7">S2_003_000_R2_14</strain>
    </source>
</reference>
<accession>A0A2W5TAX3</accession>
<name>A0A2W5TAX3_9BACT</name>
<keyword evidence="5 6" id="KW-0472">Membrane</keyword>
<keyword evidence="4 6" id="KW-1133">Transmembrane helix</keyword>
<keyword evidence="3 6" id="KW-0812">Transmembrane</keyword>
<dbReference type="AlphaFoldDB" id="A0A2W5TAX3"/>
<organism evidence="7 8">
    <name type="scientific">Archangium gephyra</name>
    <dbReference type="NCBI Taxonomy" id="48"/>
    <lineage>
        <taxon>Bacteria</taxon>
        <taxon>Pseudomonadati</taxon>
        <taxon>Myxococcota</taxon>
        <taxon>Myxococcia</taxon>
        <taxon>Myxococcales</taxon>
        <taxon>Cystobacterineae</taxon>
        <taxon>Archangiaceae</taxon>
        <taxon>Archangium</taxon>
    </lineage>
</organism>
<comment type="caution">
    <text evidence="7">The sequence shown here is derived from an EMBL/GenBank/DDBJ whole genome shotgun (WGS) entry which is preliminary data.</text>
</comment>
<proteinExistence type="predicted"/>
<feature type="transmembrane region" description="Helical" evidence="6">
    <location>
        <begin position="218"/>
        <end position="238"/>
    </location>
</feature>
<keyword evidence="2" id="KW-1003">Cell membrane</keyword>
<dbReference type="Proteomes" id="UP000249061">
    <property type="component" value="Unassembled WGS sequence"/>
</dbReference>
<evidence type="ECO:0000256" key="6">
    <source>
        <dbReference type="SAM" id="Phobius"/>
    </source>
</evidence>
<feature type="transmembrane region" description="Helical" evidence="6">
    <location>
        <begin position="250"/>
        <end position="271"/>
    </location>
</feature>
<dbReference type="Gene3D" id="1.10.10.10">
    <property type="entry name" value="Winged helix-like DNA-binding domain superfamily/Winged helix DNA-binding domain"/>
    <property type="match status" value="1"/>
</dbReference>
<evidence type="ECO:0000256" key="2">
    <source>
        <dbReference type="ARBA" id="ARBA00022475"/>
    </source>
</evidence>
<evidence type="ECO:0000313" key="7">
    <source>
        <dbReference type="EMBL" id="PZR12639.1"/>
    </source>
</evidence>
<feature type="transmembrane region" description="Helical" evidence="6">
    <location>
        <begin position="110"/>
        <end position="130"/>
    </location>
</feature>
<dbReference type="InterPro" id="IPR017039">
    <property type="entry name" value="Virul_fac_BrkB"/>
</dbReference>
<evidence type="ECO:0000256" key="5">
    <source>
        <dbReference type="ARBA" id="ARBA00023136"/>
    </source>
</evidence>
<feature type="transmembrane region" description="Helical" evidence="6">
    <location>
        <begin position="189"/>
        <end position="206"/>
    </location>
</feature>
<evidence type="ECO:0008006" key="9">
    <source>
        <dbReference type="Google" id="ProtNLM"/>
    </source>
</evidence>
<comment type="subcellular location">
    <subcellularLocation>
        <location evidence="1">Cell membrane</location>
        <topology evidence="1">Multi-pass membrane protein</topology>
    </subcellularLocation>
</comment>
<dbReference type="NCBIfam" id="TIGR00765">
    <property type="entry name" value="yihY_not_rbn"/>
    <property type="match status" value="1"/>
</dbReference>